<evidence type="ECO:0000313" key="1">
    <source>
        <dbReference type="EMBL" id="CAL1710665.1"/>
    </source>
</evidence>
<organism evidence="1 2">
    <name type="scientific">Somion occarium</name>
    <dbReference type="NCBI Taxonomy" id="3059160"/>
    <lineage>
        <taxon>Eukaryota</taxon>
        <taxon>Fungi</taxon>
        <taxon>Dikarya</taxon>
        <taxon>Basidiomycota</taxon>
        <taxon>Agaricomycotina</taxon>
        <taxon>Agaricomycetes</taxon>
        <taxon>Polyporales</taxon>
        <taxon>Cerrenaceae</taxon>
        <taxon>Somion</taxon>
    </lineage>
</organism>
<keyword evidence="2" id="KW-1185">Reference proteome</keyword>
<dbReference type="EMBL" id="OZ037949">
    <property type="protein sequence ID" value="CAL1710665.1"/>
    <property type="molecule type" value="Genomic_DNA"/>
</dbReference>
<name>A0ABP1DSC9_9APHY</name>
<evidence type="ECO:0000313" key="2">
    <source>
        <dbReference type="Proteomes" id="UP001497453"/>
    </source>
</evidence>
<gene>
    <name evidence="1" type="ORF">GFSPODELE1_LOCUS7936</name>
</gene>
<dbReference type="Proteomes" id="UP001497453">
    <property type="component" value="Chromosome 6"/>
</dbReference>
<reference evidence="2" key="1">
    <citation type="submission" date="2024-04" db="EMBL/GenBank/DDBJ databases">
        <authorList>
            <person name="Shaw F."/>
            <person name="Minotto A."/>
        </authorList>
    </citation>
    <scope>NUCLEOTIDE SEQUENCE [LARGE SCALE GENOMIC DNA]</scope>
</reference>
<accession>A0ABP1DSC9</accession>
<sequence length="532" mass="59323">MASKPLPAIVNSTPATTPTKRYVDIDILVLVADELTFHGRHALLPLLHANRAIYDLCSHLLLRNVVRIHVGGSSIQWHLECFGAFLFNINCSESRLRRLQHLEICLANENEEESMSEQSFASLLRILEHAEHLETLGFPYGVPAGNVSSLSRSLNQLTRLQSMTFCGPLTPMIFPLIGQLSLSLTKLVIQLRTAQFGNAEEMRARFYPLLCLAPLASTLTYLDVTSDYKVDFSGPPVQFSAMKTLAIRASLSANDVLRGPLISLYPKLRQLHIEDVHIPWDFTEALHQENTDTELANQDSWPELESLSGPVHVLYGLALASKVHSLCILVNGFMDEDENRLIEVCRAARPSILHITCVMSINSLSVLSTVIGASGAATVRIHLQVEDQEFPVIPQYDPRTLLDNIHVCLEGTSVTAVSVFVDWDELAKFCVDRSTGVNCSEPFAPPYDCVSISGWLRKYPVEGLMKRLALSTPTLRDIFIEIFQYPRRVDYWRNVEGDEGTIFNTEKIAGSVSQLLDLEEKVMSRGCICDSS</sequence>
<protein>
    <submittedName>
        <fullName evidence="1">Uncharacterized protein</fullName>
    </submittedName>
</protein>
<proteinExistence type="predicted"/>